<evidence type="ECO:0000313" key="5">
    <source>
        <dbReference type="Proteomes" id="UP000480929"/>
    </source>
</evidence>
<dbReference type="AlphaFoldDB" id="A0A6N7S5G9"/>
<comment type="caution">
    <text evidence="2">The sequence shown here is derived from an EMBL/GenBank/DDBJ whole genome shotgun (WGS) entry which is preliminary data.</text>
</comment>
<keyword evidence="1" id="KW-1133">Transmembrane helix</keyword>
<dbReference type="InterPro" id="IPR004704">
    <property type="entry name" value="PTS_IID_man"/>
</dbReference>
<protein>
    <recommendedName>
        <fullName evidence="6">PTS system mannose/fructose/sorbose family transporter subunit IID</fullName>
    </recommendedName>
</protein>
<proteinExistence type="predicted"/>
<dbReference type="Pfam" id="PF03613">
    <property type="entry name" value="EIID-AGA"/>
    <property type="match status" value="1"/>
</dbReference>
<keyword evidence="5" id="KW-1185">Reference proteome</keyword>
<dbReference type="GO" id="GO:0009401">
    <property type="term" value="P:phosphoenolpyruvate-dependent sugar phosphotransferase system"/>
    <property type="evidence" value="ECO:0007669"/>
    <property type="project" value="InterPro"/>
</dbReference>
<evidence type="ECO:0000313" key="3">
    <source>
        <dbReference type="EMBL" id="MSC32857.1"/>
    </source>
</evidence>
<keyword evidence="1" id="KW-0472">Membrane</keyword>
<organism evidence="2 4">
    <name type="scientific">Holdemania massiliensis</name>
    <dbReference type="NCBI Taxonomy" id="1468449"/>
    <lineage>
        <taxon>Bacteria</taxon>
        <taxon>Bacillati</taxon>
        <taxon>Bacillota</taxon>
        <taxon>Erysipelotrichia</taxon>
        <taxon>Erysipelotrichales</taxon>
        <taxon>Erysipelotrichaceae</taxon>
        <taxon>Holdemania</taxon>
    </lineage>
</organism>
<dbReference type="EMBL" id="WKPJ01000008">
    <property type="protein sequence ID" value="MSA89141.1"/>
    <property type="molecule type" value="Genomic_DNA"/>
</dbReference>
<name>A0A6N7S5G9_9FIRM</name>
<evidence type="ECO:0000256" key="1">
    <source>
        <dbReference type="SAM" id="Phobius"/>
    </source>
</evidence>
<feature type="transmembrane region" description="Helical" evidence="1">
    <location>
        <begin position="77"/>
        <end position="94"/>
    </location>
</feature>
<evidence type="ECO:0008006" key="6">
    <source>
        <dbReference type="Google" id="ProtNLM"/>
    </source>
</evidence>
<gene>
    <name evidence="3" type="ORF">GKD88_06965</name>
    <name evidence="2" type="ORF">GKE08_07360</name>
</gene>
<evidence type="ECO:0000313" key="2">
    <source>
        <dbReference type="EMBL" id="MSA89141.1"/>
    </source>
</evidence>
<sequence length="96" mass="10571">MQAIGSRSLFRSCAYVNRNTPKYSFASNVSLSTPLTLNFGNVPFELQSAFDMIMPGFLPLMLSLLVIALLRKNIKANWIIIGMMVVAIAGRFIGSL</sequence>
<reference evidence="4 5" key="1">
    <citation type="journal article" date="2019" name="Nat. Med.">
        <title>A library of human gut bacterial isolates paired with longitudinal multiomics data enables mechanistic microbiome research.</title>
        <authorList>
            <person name="Poyet M."/>
            <person name="Groussin M."/>
            <person name="Gibbons S.M."/>
            <person name="Avila-Pacheco J."/>
            <person name="Jiang X."/>
            <person name="Kearney S.M."/>
            <person name="Perrotta A.R."/>
            <person name="Berdy B."/>
            <person name="Zhao S."/>
            <person name="Lieberman T.D."/>
            <person name="Swanson P.K."/>
            <person name="Smith M."/>
            <person name="Roesemann S."/>
            <person name="Alexander J.E."/>
            <person name="Rich S.A."/>
            <person name="Livny J."/>
            <person name="Vlamakis H."/>
            <person name="Clish C."/>
            <person name="Bullock K."/>
            <person name="Deik A."/>
            <person name="Scott J."/>
            <person name="Pierce K.A."/>
            <person name="Xavier R.J."/>
            <person name="Alm E.J."/>
        </authorList>
    </citation>
    <scope>NUCLEOTIDE SEQUENCE [LARGE SCALE GENOMIC DNA]</scope>
    <source>
        <strain evidence="2 4">BIOML-A4</strain>
        <strain evidence="3 5">BIOML-A5</strain>
    </source>
</reference>
<dbReference type="PROSITE" id="PS51108">
    <property type="entry name" value="PTS_EIID"/>
    <property type="match status" value="1"/>
</dbReference>
<feature type="transmembrane region" description="Helical" evidence="1">
    <location>
        <begin position="52"/>
        <end position="70"/>
    </location>
</feature>
<evidence type="ECO:0000313" key="4">
    <source>
        <dbReference type="Proteomes" id="UP000433575"/>
    </source>
</evidence>
<dbReference type="GO" id="GO:0016020">
    <property type="term" value="C:membrane"/>
    <property type="evidence" value="ECO:0007669"/>
    <property type="project" value="InterPro"/>
</dbReference>
<dbReference type="Proteomes" id="UP000480929">
    <property type="component" value="Unassembled WGS sequence"/>
</dbReference>
<dbReference type="Proteomes" id="UP000433575">
    <property type="component" value="Unassembled WGS sequence"/>
</dbReference>
<keyword evidence="1" id="KW-0812">Transmembrane</keyword>
<accession>A0A6N7S5G9</accession>
<dbReference type="EMBL" id="WKPI01000009">
    <property type="protein sequence ID" value="MSC32857.1"/>
    <property type="molecule type" value="Genomic_DNA"/>
</dbReference>